<keyword evidence="3" id="KW-1185">Reference proteome</keyword>
<evidence type="ECO:0000313" key="3">
    <source>
        <dbReference type="Proteomes" id="UP000595437"/>
    </source>
</evidence>
<name>A0A7T8KBJ3_CALRO</name>
<gene>
    <name evidence="2" type="ORF">FKW44_005150</name>
</gene>
<evidence type="ECO:0000256" key="1">
    <source>
        <dbReference type="SAM" id="MobiDB-lite"/>
    </source>
</evidence>
<feature type="compositionally biased region" description="Basic residues" evidence="1">
    <location>
        <begin position="7"/>
        <end position="20"/>
    </location>
</feature>
<sequence>MSVRTKACAKRIREKIRRNPARSLTRWQRGKYERGVDEKSSEKGSGDDSI</sequence>
<feature type="region of interest" description="Disordered" evidence="1">
    <location>
        <begin position="1"/>
        <end position="50"/>
    </location>
</feature>
<dbReference type="Proteomes" id="UP000595437">
    <property type="component" value="Chromosome 3"/>
</dbReference>
<organism evidence="2 3">
    <name type="scientific">Caligus rogercresseyi</name>
    <name type="common">Sea louse</name>
    <dbReference type="NCBI Taxonomy" id="217165"/>
    <lineage>
        <taxon>Eukaryota</taxon>
        <taxon>Metazoa</taxon>
        <taxon>Ecdysozoa</taxon>
        <taxon>Arthropoda</taxon>
        <taxon>Crustacea</taxon>
        <taxon>Multicrustacea</taxon>
        <taxon>Hexanauplia</taxon>
        <taxon>Copepoda</taxon>
        <taxon>Siphonostomatoida</taxon>
        <taxon>Caligidae</taxon>
        <taxon>Caligus</taxon>
    </lineage>
</organism>
<protein>
    <submittedName>
        <fullName evidence="2">Uncharacterized protein</fullName>
    </submittedName>
</protein>
<feature type="compositionally biased region" description="Basic and acidic residues" evidence="1">
    <location>
        <begin position="30"/>
        <end position="50"/>
    </location>
</feature>
<accession>A0A7T8KBJ3</accession>
<dbReference type="EMBL" id="CP045892">
    <property type="protein sequence ID" value="QQP52872.1"/>
    <property type="molecule type" value="Genomic_DNA"/>
</dbReference>
<dbReference type="AlphaFoldDB" id="A0A7T8KBJ3"/>
<reference evidence="3" key="1">
    <citation type="submission" date="2021-01" db="EMBL/GenBank/DDBJ databases">
        <title>Caligus Genome Assembly.</title>
        <authorList>
            <person name="Gallardo-Escarate C."/>
        </authorList>
    </citation>
    <scope>NUCLEOTIDE SEQUENCE [LARGE SCALE GENOMIC DNA]</scope>
</reference>
<evidence type="ECO:0000313" key="2">
    <source>
        <dbReference type="EMBL" id="QQP52872.1"/>
    </source>
</evidence>
<proteinExistence type="predicted"/>